<dbReference type="Gene3D" id="3.40.1190.20">
    <property type="match status" value="1"/>
</dbReference>
<keyword evidence="3" id="KW-0547">Nucleotide-binding</keyword>
<dbReference type="InterPro" id="IPR029056">
    <property type="entry name" value="Ribokinase-like"/>
</dbReference>
<evidence type="ECO:0000259" key="7">
    <source>
        <dbReference type="Pfam" id="PF00294"/>
    </source>
</evidence>
<dbReference type="PANTHER" id="PTHR46566">
    <property type="entry name" value="1-PHOSPHOFRUCTOKINASE-RELATED"/>
    <property type="match status" value="1"/>
</dbReference>
<comment type="caution">
    <text evidence="8">The sequence shown here is derived from an EMBL/GenBank/DDBJ whole genome shotgun (WGS) entry which is preliminary data.</text>
</comment>
<dbReference type="NCBIfam" id="TIGR03168">
    <property type="entry name" value="1-PFK"/>
    <property type="match status" value="1"/>
</dbReference>
<dbReference type="InterPro" id="IPR011611">
    <property type="entry name" value="PfkB_dom"/>
</dbReference>
<dbReference type="SUPFAM" id="SSF53613">
    <property type="entry name" value="Ribokinase-like"/>
    <property type="match status" value="1"/>
</dbReference>
<reference evidence="8 9" key="1">
    <citation type="submission" date="2019-04" db="EMBL/GenBank/DDBJ databases">
        <title>Microbes associate with the intestines of laboratory mice.</title>
        <authorList>
            <person name="Navarre W."/>
            <person name="Wong E."/>
            <person name="Huang K.C."/>
            <person name="Tropini C."/>
            <person name="Ng K."/>
            <person name="Yu B."/>
        </authorList>
    </citation>
    <scope>NUCLEOTIDE SEQUENCE [LARGE SCALE GENOMIC DNA]</scope>
    <source>
        <strain evidence="8 9">NM83_B4-11</strain>
    </source>
</reference>
<keyword evidence="2 6" id="KW-0808">Transferase</keyword>
<dbReference type="CDD" id="cd01164">
    <property type="entry name" value="FruK_PfkB_like"/>
    <property type="match status" value="1"/>
</dbReference>
<gene>
    <name evidence="8" type="ORF">E5988_07220</name>
</gene>
<evidence type="ECO:0000256" key="5">
    <source>
        <dbReference type="ARBA" id="ARBA00022840"/>
    </source>
</evidence>
<dbReference type="EMBL" id="SSTI01000004">
    <property type="protein sequence ID" value="THG40599.1"/>
    <property type="molecule type" value="Genomic_DNA"/>
</dbReference>
<dbReference type="PIRSF" id="PIRSF000535">
    <property type="entry name" value="1PFK/6PFK/LacC"/>
    <property type="match status" value="1"/>
</dbReference>
<dbReference type="PROSITE" id="PS00583">
    <property type="entry name" value="PFKB_KINASES_1"/>
    <property type="match status" value="1"/>
</dbReference>
<evidence type="ECO:0000256" key="2">
    <source>
        <dbReference type="ARBA" id="ARBA00022679"/>
    </source>
</evidence>
<organism evidence="8 9">
    <name type="scientific">Sphingomonas olei</name>
    <dbReference type="NCBI Taxonomy" id="1886787"/>
    <lineage>
        <taxon>Bacteria</taxon>
        <taxon>Pseudomonadati</taxon>
        <taxon>Pseudomonadota</taxon>
        <taxon>Alphaproteobacteria</taxon>
        <taxon>Sphingomonadales</taxon>
        <taxon>Sphingomonadaceae</taxon>
        <taxon>Sphingomonas</taxon>
    </lineage>
</organism>
<evidence type="ECO:0000256" key="1">
    <source>
        <dbReference type="ARBA" id="ARBA00010688"/>
    </source>
</evidence>
<keyword evidence="5" id="KW-0067">ATP-binding</keyword>
<name>A0ABY2QJE2_9SPHN</name>
<evidence type="ECO:0000256" key="3">
    <source>
        <dbReference type="ARBA" id="ARBA00022741"/>
    </source>
</evidence>
<evidence type="ECO:0000313" key="8">
    <source>
        <dbReference type="EMBL" id="THG40599.1"/>
    </source>
</evidence>
<accession>A0ABY2QJE2</accession>
<dbReference type="InterPro" id="IPR017583">
    <property type="entry name" value="Tagatose/fructose_Pkinase"/>
</dbReference>
<sequence length="331" mass="34541">MMAKVVTLTLNPSLDVSTSTREVRPTDKLRCAEPAYYPGGGGINVANLIHALGGDVLAVVTAGGPFRARFEDLLLRTGTPFAFIPIAGDTRANLTVAEGQSGNEYRFVMPGPVLSAAEQQSCIDRVKGVRPPPEFVVISGSPPPGVGPELIEQLGEWCNMVAARLILDLPGDHLRTSGARRPFLIKPNLRELELLVGRKLIGEAEEAAAAAALVETGFAEVVLVSLGPRGALLVSREGVERIVAPAVKVRSAVGAGDAMVGGTTWALSQGCSLGEAARFGVAAGSATLLTSGTQVAAPEAIYGLFEGLRPERSVLATRSRPARSSIDRDST</sequence>
<keyword evidence="4" id="KW-0418">Kinase</keyword>
<evidence type="ECO:0000313" key="9">
    <source>
        <dbReference type="Proteomes" id="UP000308038"/>
    </source>
</evidence>
<dbReference type="InterPro" id="IPR002173">
    <property type="entry name" value="Carboh/pur_kinase_PfkB_CS"/>
</dbReference>
<evidence type="ECO:0000256" key="6">
    <source>
        <dbReference type="PIRNR" id="PIRNR000535"/>
    </source>
</evidence>
<evidence type="ECO:0000256" key="4">
    <source>
        <dbReference type="ARBA" id="ARBA00022777"/>
    </source>
</evidence>
<dbReference type="PANTHER" id="PTHR46566:SF2">
    <property type="entry name" value="ATP-DEPENDENT 6-PHOSPHOFRUCTOKINASE ISOZYME 2"/>
    <property type="match status" value="1"/>
</dbReference>
<protein>
    <recommendedName>
        <fullName evidence="6">Phosphofructokinase</fullName>
    </recommendedName>
</protein>
<comment type="similarity">
    <text evidence="1 6">Belongs to the carbohydrate kinase PfkB family.</text>
</comment>
<dbReference type="Pfam" id="PF00294">
    <property type="entry name" value="PfkB"/>
    <property type="match status" value="1"/>
</dbReference>
<keyword evidence="9" id="KW-1185">Reference proteome</keyword>
<proteinExistence type="inferred from homology"/>
<feature type="domain" description="Carbohydrate kinase PfkB" evidence="7">
    <location>
        <begin position="22"/>
        <end position="299"/>
    </location>
</feature>
<dbReference type="Proteomes" id="UP000308038">
    <property type="component" value="Unassembled WGS sequence"/>
</dbReference>